<feature type="transmembrane region" description="Helical" evidence="2">
    <location>
        <begin position="115"/>
        <end position="137"/>
    </location>
</feature>
<evidence type="ECO:0000313" key="4">
    <source>
        <dbReference type="Proteomes" id="UP000610966"/>
    </source>
</evidence>
<keyword evidence="4" id="KW-1185">Reference proteome</keyword>
<keyword evidence="2" id="KW-0812">Transmembrane</keyword>
<dbReference type="Proteomes" id="UP000610966">
    <property type="component" value="Unassembled WGS sequence"/>
</dbReference>
<dbReference type="AlphaFoldDB" id="A0A8J3W2P9"/>
<evidence type="ECO:0000256" key="2">
    <source>
        <dbReference type="SAM" id="Phobius"/>
    </source>
</evidence>
<sequence length="564" mass="61152">MPVPTDHGKTRMSLHAAVLPVRQSYSLFWWWSAALLTVWEFVLKWLALLVPSVLASESVMCGWTTYDDEPAWKEELTARLWQIDVFVSPAIPVTMVLCIWLIARRGAGRPRVHKWTAFTGVSLVCLDYGLTRALALLNQMPEEATCSVDPATFNAFPLEYVCWIFAPAVFIMIGAWAGMRAPNRPARRRPLPWRPIALVAVVTALLVAVGVVIVRLTPKPPPAVAVDGTPHHALVLTGHRLAVLDLVEGGGEPDRVDAPDDRFYQFTAVVRDTAPGRYLAAVSTAGNGAWGDRSSRIYRIAVHGDGGAEIGERVGGAYEGIIKDLAVSTQGRIAYSRAVGKRDEFLEIDRTFVGLVDDHREWSAAGSQGLGTFRDGGLGLHWRDPDTLVFRAIPPKADSPRLVALDTRRPGTDLSAARTLLTMGVLADGTALTVPGETRMVMSQVGVERIWDQQLVVVDPAEKKPIGSAFAPGCGNLAAFTLDRSGRHLLVSVDNKAGHFVGDPPEPACGNAPPYQVFRVDLRPPAGTPRPTPRAASYPGDATPLNLPQTPVWSGKSSVYGIAW</sequence>
<proteinExistence type="predicted"/>
<name>A0A8J3W2P9_9ACTN</name>
<keyword evidence="2" id="KW-1133">Transmembrane helix</keyword>
<organism evidence="3 4">
    <name type="scientific">Sphaerimonospora thailandensis</name>
    <dbReference type="NCBI Taxonomy" id="795644"/>
    <lineage>
        <taxon>Bacteria</taxon>
        <taxon>Bacillati</taxon>
        <taxon>Actinomycetota</taxon>
        <taxon>Actinomycetes</taxon>
        <taxon>Streptosporangiales</taxon>
        <taxon>Streptosporangiaceae</taxon>
        <taxon>Sphaerimonospora</taxon>
    </lineage>
</organism>
<gene>
    <name evidence="3" type="ORF">Mth01_57110</name>
</gene>
<protein>
    <submittedName>
        <fullName evidence="3">Uncharacterized protein</fullName>
    </submittedName>
</protein>
<feature type="region of interest" description="Disordered" evidence="1">
    <location>
        <begin position="523"/>
        <end position="549"/>
    </location>
</feature>
<feature type="transmembrane region" description="Helical" evidence="2">
    <location>
        <begin position="191"/>
        <end position="214"/>
    </location>
</feature>
<accession>A0A8J3W2P9</accession>
<comment type="caution">
    <text evidence="3">The sequence shown here is derived from an EMBL/GenBank/DDBJ whole genome shotgun (WGS) entry which is preliminary data.</text>
</comment>
<feature type="transmembrane region" description="Helical" evidence="2">
    <location>
        <begin position="157"/>
        <end position="179"/>
    </location>
</feature>
<feature type="transmembrane region" description="Helical" evidence="2">
    <location>
        <begin position="80"/>
        <end position="103"/>
    </location>
</feature>
<keyword evidence="2" id="KW-0472">Membrane</keyword>
<evidence type="ECO:0000256" key="1">
    <source>
        <dbReference type="SAM" id="MobiDB-lite"/>
    </source>
</evidence>
<feature type="transmembrane region" description="Helical" evidence="2">
    <location>
        <begin position="28"/>
        <end position="50"/>
    </location>
</feature>
<reference evidence="3" key="1">
    <citation type="submission" date="2021-01" db="EMBL/GenBank/DDBJ databases">
        <title>Whole genome shotgun sequence of Sphaerimonospora thailandensis NBRC 107569.</title>
        <authorList>
            <person name="Komaki H."/>
            <person name="Tamura T."/>
        </authorList>
    </citation>
    <scope>NUCLEOTIDE SEQUENCE</scope>
    <source>
        <strain evidence="3">NBRC 107569</strain>
    </source>
</reference>
<dbReference type="EMBL" id="BOOG01000093">
    <property type="protein sequence ID" value="GIH73458.1"/>
    <property type="molecule type" value="Genomic_DNA"/>
</dbReference>
<evidence type="ECO:0000313" key="3">
    <source>
        <dbReference type="EMBL" id="GIH73458.1"/>
    </source>
</evidence>